<dbReference type="Proteomes" id="UP000265566">
    <property type="component" value="Chromosome 7"/>
</dbReference>
<evidence type="ECO:0000313" key="3">
    <source>
        <dbReference type="Proteomes" id="UP000265566"/>
    </source>
</evidence>
<dbReference type="EMBL" id="PSQE01000007">
    <property type="protein sequence ID" value="RHN44515.1"/>
    <property type="molecule type" value="Genomic_DNA"/>
</dbReference>
<feature type="transmembrane region" description="Helical" evidence="1">
    <location>
        <begin position="172"/>
        <end position="198"/>
    </location>
</feature>
<dbReference type="AlphaFoldDB" id="A0A396H078"/>
<keyword evidence="1" id="KW-0812">Transmembrane</keyword>
<keyword evidence="1" id="KW-1133">Transmembrane helix</keyword>
<protein>
    <recommendedName>
        <fullName evidence="4">Transmembrane protein</fullName>
    </recommendedName>
</protein>
<evidence type="ECO:0000313" key="2">
    <source>
        <dbReference type="EMBL" id="RHN44515.1"/>
    </source>
</evidence>
<proteinExistence type="predicted"/>
<sequence>MKTSSKSSSSTWKQVSELLTVASITKTLSKNPTQTPPQTNLTQTLIHKILSNPSLHISHKLNFFNSNNNIHHSSLSYSLIFNNLCNPKTPFSLLHQHLPHLLHSMKQNGAADGFVGLIEVRCFVFAGIGFVCCYFGWGILCFCFLTVAVSVICQLRGLFNSASVFVWVLRCRLYTAPCIAVLISYVRLVWGALIIYAVSKKKKKN</sequence>
<accession>A0A396H078</accession>
<comment type="caution">
    <text evidence="2">The sequence shown here is derived from an EMBL/GenBank/DDBJ whole genome shotgun (WGS) entry which is preliminary data.</text>
</comment>
<organism evidence="2 3">
    <name type="scientific">Medicago truncatula</name>
    <name type="common">Barrel medic</name>
    <name type="synonym">Medicago tribuloides</name>
    <dbReference type="NCBI Taxonomy" id="3880"/>
    <lineage>
        <taxon>Eukaryota</taxon>
        <taxon>Viridiplantae</taxon>
        <taxon>Streptophyta</taxon>
        <taxon>Embryophyta</taxon>
        <taxon>Tracheophyta</taxon>
        <taxon>Spermatophyta</taxon>
        <taxon>Magnoliopsida</taxon>
        <taxon>eudicotyledons</taxon>
        <taxon>Gunneridae</taxon>
        <taxon>Pentapetalae</taxon>
        <taxon>rosids</taxon>
        <taxon>fabids</taxon>
        <taxon>Fabales</taxon>
        <taxon>Fabaceae</taxon>
        <taxon>Papilionoideae</taxon>
        <taxon>50 kb inversion clade</taxon>
        <taxon>NPAAA clade</taxon>
        <taxon>Hologalegina</taxon>
        <taxon>IRL clade</taxon>
        <taxon>Trifolieae</taxon>
        <taxon>Medicago</taxon>
    </lineage>
</organism>
<evidence type="ECO:0000256" key="1">
    <source>
        <dbReference type="SAM" id="Phobius"/>
    </source>
</evidence>
<keyword evidence="1" id="KW-0472">Membrane</keyword>
<dbReference type="Gramene" id="rna38643">
    <property type="protein sequence ID" value="RHN44515.1"/>
    <property type="gene ID" value="gene38643"/>
</dbReference>
<gene>
    <name evidence="2" type="ORF">MtrunA17_Chr7g0220241</name>
</gene>
<reference evidence="3" key="1">
    <citation type="journal article" date="2018" name="Nat. Plants">
        <title>Whole-genome landscape of Medicago truncatula symbiotic genes.</title>
        <authorList>
            <person name="Pecrix Y."/>
            <person name="Staton S.E."/>
            <person name="Sallet E."/>
            <person name="Lelandais-Briere C."/>
            <person name="Moreau S."/>
            <person name="Carrere S."/>
            <person name="Blein T."/>
            <person name="Jardinaud M.F."/>
            <person name="Latrasse D."/>
            <person name="Zouine M."/>
            <person name="Zahm M."/>
            <person name="Kreplak J."/>
            <person name="Mayjonade B."/>
            <person name="Satge C."/>
            <person name="Perez M."/>
            <person name="Cauet S."/>
            <person name="Marande W."/>
            <person name="Chantry-Darmon C."/>
            <person name="Lopez-Roques C."/>
            <person name="Bouchez O."/>
            <person name="Berard A."/>
            <person name="Debelle F."/>
            <person name="Munos S."/>
            <person name="Bendahmane A."/>
            <person name="Berges H."/>
            <person name="Niebel A."/>
            <person name="Buitink J."/>
            <person name="Frugier F."/>
            <person name="Benhamed M."/>
            <person name="Crespi M."/>
            <person name="Gouzy J."/>
            <person name="Gamas P."/>
        </authorList>
    </citation>
    <scope>NUCLEOTIDE SEQUENCE [LARGE SCALE GENOMIC DNA]</scope>
    <source>
        <strain evidence="3">cv. Jemalong A17</strain>
    </source>
</reference>
<evidence type="ECO:0008006" key="4">
    <source>
        <dbReference type="Google" id="ProtNLM"/>
    </source>
</evidence>
<name>A0A396H078_MEDTR</name>
<feature type="transmembrane region" description="Helical" evidence="1">
    <location>
        <begin position="123"/>
        <end position="152"/>
    </location>
</feature>